<organism evidence="1 2">
    <name type="scientific">Arthrobacter phage Kuleana</name>
    <dbReference type="NCBI Taxonomy" id="2653270"/>
    <lineage>
        <taxon>Viruses</taxon>
        <taxon>Duplodnaviria</taxon>
        <taxon>Heunggongvirae</taxon>
        <taxon>Uroviricota</taxon>
        <taxon>Caudoviricetes</taxon>
        <taxon>Kuleanavirus</taxon>
        <taxon>Kuleanavirus kuleana</taxon>
    </lineage>
</organism>
<reference evidence="1 2" key="1">
    <citation type="submission" date="2019-09" db="EMBL/GenBank/DDBJ databases">
        <authorList>
            <person name="Barrows A.R."/>
            <person name="Franco J.W."/>
            <person name="Javier C.J."/>
            <person name="Lucero K.A."/>
            <person name="Madrid E.R."/>
            <person name="Margerin I.A.R."/>
            <person name="Moore C.L."/>
            <person name="Neustel K.S."/>
            <person name="Ornellas N.W."/>
            <person name="Oshiro K."/>
            <person name="Severson C.G."/>
            <person name="Vavra L.H."/>
            <person name="Wilcer A."/>
            <person name="Donachie S.P."/>
            <person name="Reed F.A."/>
            <person name="Palecanda S."/>
            <person name="Chong R.A."/>
            <person name="Porter M.L."/>
            <person name="Washington J.M."/>
            <person name="Garlena R.A."/>
            <person name="Russell D.A."/>
            <person name="Pope W.H."/>
            <person name="Jacobs-Sera D."/>
            <person name="Hatfull G.F."/>
        </authorList>
    </citation>
    <scope>NUCLEOTIDE SEQUENCE [LARGE SCALE GENOMIC DNA]</scope>
</reference>
<keyword evidence="2" id="KW-1185">Reference proteome</keyword>
<name>A0A5Q2WEN0_9CAUD</name>
<dbReference type="RefSeq" id="YP_009884867.1">
    <property type="nucleotide sequence ID" value="NC_049473.1"/>
</dbReference>
<sequence>MTSKDEAEAGEVVYLGVYCDKCGAVASGDFKVRASDSSAVRLGYVRTWATEELGWSVQPGLDLCRGCLN</sequence>
<evidence type="ECO:0000313" key="2">
    <source>
        <dbReference type="Proteomes" id="UP000394254"/>
    </source>
</evidence>
<dbReference type="KEGG" id="vg:55814235"/>
<dbReference type="EMBL" id="MN484600">
    <property type="protein sequence ID" value="QGH74546.1"/>
    <property type="molecule type" value="Genomic_DNA"/>
</dbReference>
<proteinExistence type="predicted"/>
<protein>
    <submittedName>
        <fullName evidence="1">Uncharacterized protein</fullName>
    </submittedName>
</protein>
<accession>A0A5Q2WEN0</accession>
<dbReference type="GeneID" id="55814235"/>
<dbReference type="Proteomes" id="UP000394254">
    <property type="component" value="Segment"/>
</dbReference>
<evidence type="ECO:0000313" key="1">
    <source>
        <dbReference type="EMBL" id="QGH74546.1"/>
    </source>
</evidence>
<gene>
    <name evidence="1" type="primary">59</name>
    <name evidence="1" type="ORF">SEA_KULEANA_59</name>
</gene>